<gene>
    <name evidence="2" type="ORF">FHS21_004929</name>
</gene>
<name>A0A839UIN0_9HYPH</name>
<dbReference type="NCBIfam" id="TIGR04393">
    <property type="entry name" value="rpt_T5SS_PEPC"/>
    <property type="match status" value="3"/>
</dbReference>
<protein>
    <submittedName>
        <fullName evidence="2">T5SS/PEP-CTERM-associated repeat protein</fullName>
    </submittedName>
</protein>
<accession>A0A839UIN0</accession>
<evidence type="ECO:0000313" key="3">
    <source>
        <dbReference type="Proteomes" id="UP000554520"/>
    </source>
</evidence>
<dbReference type="InterPro" id="IPR030895">
    <property type="entry name" value="T5SS_PEPC_rpt"/>
</dbReference>
<dbReference type="Proteomes" id="UP000554520">
    <property type="component" value="Unassembled WGS sequence"/>
</dbReference>
<comment type="caution">
    <text evidence="2">The sequence shown here is derived from an EMBL/GenBank/DDBJ whole genome shotgun (WGS) entry which is preliminary data.</text>
</comment>
<feature type="compositionally biased region" description="Polar residues" evidence="1">
    <location>
        <begin position="255"/>
        <end position="266"/>
    </location>
</feature>
<dbReference type="EMBL" id="JACHXN010000020">
    <property type="protein sequence ID" value="MBB3148481.1"/>
    <property type="molecule type" value="Genomic_DNA"/>
</dbReference>
<proteinExistence type="predicted"/>
<evidence type="ECO:0000256" key="1">
    <source>
        <dbReference type="SAM" id="MobiDB-lite"/>
    </source>
</evidence>
<feature type="region of interest" description="Disordered" evidence="1">
    <location>
        <begin position="241"/>
        <end position="272"/>
    </location>
</feature>
<evidence type="ECO:0000313" key="2">
    <source>
        <dbReference type="EMBL" id="MBB3148481.1"/>
    </source>
</evidence>
<dbReference type="AlphaFoldDB" id="A0A839UIN0"/>
<keyword evidence="3" id="KW-1185">Reference proteome</keyword>
<organism evidence="2 3">
    <name type="scientific">Phyllobacterium trifolii</name>
    <dbReference type="NCBI Taxonomy" id="300193"/>
    <lineage>
        <taxon>Bacteria</taxon>
        <taxon>Pseudomonadati</taxon>
        <taxon>Pseudomonadota</taxon>
        <taxon>Alphaproteobacteria</taxon>
        <taxon>Hyphomicrobiales</taxon>
        <taxon>Phyllobacteriaceae</taxon>
        <taxon>Phyllobacterium</taxon>
    </lineage>
</organism>
<reference evidence="2 3" key="1">
    <citation type="submission" date="2020-08" db="EMBL/GenBank/DDBJ databases">
        <title>Genomic Encyclopedia of Type Strains, Phase III (KMG-III): the genomes of soil and plant-associated and newly described type strains.</title>
        <authorList>
            <person name="Whitman W."/>
        </authorList>
    </citation>
    <scope>NUCLEOTIDE SEQUENCE [LARGE SCALE GENOMIC DNA]</scope>
    <source>
        <strain evidence="2 3">CECT 7015</strain>
    </source>
</reference>
<sequence>MAIAGSAGSVSVSGPNSLWENADTLTVGRVSTGELRIADGGTVTNTGGTIGALSGATGTVTVSGTSSSWLISGSLFVGSDGTAALKVEAGGDVTSVDGTVGANSGSSGAVVVSGTSSSWAGSGDLVAGGRGTGVITVADQGVVSALSTTLAAGVGSFGTLNIGAAARSSAVAAGTLDTAVALHFIGFCLNFCDDKGAYERAGVRRQRGRTSRALGSSGPSTCLLLHGGSIALRTASMSRPSTLANRTIGRRPESIATSIQASSGSDTPARKMPLKRVAKVRVTEIEAEPN</sequence>